<dbReference type="Proteomes" id="UP000515703">
    <property type="component" value="Chromosome"/>
</dbReference>
<accession>A0A7I8DLH5</accession>
<dbReference type="EMBL" id="AP023368">
    <property type="protein sequence ID" value="BCJ99162.1"/>
    <property type="molecule type" value="Genomic_DNA"/>
</dbReference>
<organism evidence="1 2">
    <name type="scientific">Anaerocolumna chitinilytica</name>
    <dbReference type="NCBI Taxonomy" id="1727145"/>
    <lineage>
        <taxon>Bacteria</taxon>
        <taxon>Bacillati</taxon>
        <taxon>Bacillota</taxon>
        <taxon>Clostridia</taxon>
        <taxon>Lachnospirales</taxon>
        <taxon>Lachnospiraceae</taxon>
        <taxon>Anaerocolumna</taxon>
    </lineage>
</organism>
<name>A0A7I8DLH5_9FIRM</name>
<dbReference type="PANTHER" id="PTHR36848:SF2">
    <property type="entry name" value="SECRETED PROTEIN"/>
    <property type="match status" value="1"/>
</dbReference>
<reference evidence="1 2" key="1">
    <citation type="submission" date="2020-08" db="EMBL/GenBank/DDBJ databases">
        <title>Draft genome sequencing of an Anaerocolumna strain isolated from anoxic soil subjected to BSD treatment.</title>
        <authorList>
            <person name="Uek A."/>
            <person name="Tonouchi A."/>
        </authorList>
    </citation>
    <scope>NUCLEOTIDE SEQUENCE [LARGE SCALE GENOMIC DNA]</scope>
    <source>
        <strain evidence="1 2">CTTW</strain>
    </source>
</reference>
<dbReference type="KEGG" id="acht:bsdcttw_22030"/>
<dbReference type="Gene3D" id="3.40.50.880">
    <property type="match status" value="1"/>
</dbReference>
<dbReference type="PANTHER" id="PTHR36848">
    <property type="entry name" value="DNA-BINDING PROTEIN (PUTATIVE SECRETED PROTEIN)-RELATED"/>
    <property type="match status" value="1"/>
</dbReference>
<dbReference type="AlphaFoldDB" id="A0A7I8DLH5"/>
<dbReference type="InterPro" id="IPR029062">
    <property type="entry name" value="Class_I_gatase-like"/>
</dbReference>
<dbReference type="Pfam" id="PF17132">
    <property type="entry name" value="Glyco_hydro_106"/>
    <property type="match status" value="1"/>
</dbReference>
<dbReference type="InterPro" id="IPR053161">
    <property type="entry name" value="Ulvan_degrading_GH"/>
</dbReference>
<proteinExistence type="predicted"/>
<evidence type="ECO:0000313" key="1">
    <source>
        <dbReference type="EMBL" id="BCJ99162.1"/>
    </source>
</evidence>
<dbReference type="RefSeq" id="WP_185259438.1">
    <property type="nucleotide sequence ID" value="NZ_AP023368.1"/>
</dbReference>
<keyword evidence="2" id="KW-1185">Reference proteome</keyword>
<protein>
    <submittedName>
        <fullName evidence="1">Uncharacterized protein</fullName>
    </submittedName>
</protein>
<reference evidence="1 2" key="2">
    <citation type="submission" date="2020-08" db="EMBL/GenBank/DDBJ databases">
        <authorList>
            <person name="Ueki A."/>
            <person name="Tonouchi A."/>
        </authorList>
    </citation>
    <scope>NUCLEOTIDE SEQUENCE [LARGE SCALE GENOMIC DNA]</scope>
    <source>
        <strain evidence="1 2">CTTW</strain>
    </source>
</reference>
<sequence length="726" mass="85048">MNHKEFEKAYSLKEYSISPFWFWNDNIEDEKMLEQLAIMHRIHADAPIIHARSGLINEYLSDDWFERIKTAVTYAKKNDMQIVLYDEDNWPSGNCNFTLTKQEESREHHLEFHCRSIKKGDTYHASTADENYLNITLISTTDGDNYSGNTEDTYLNLLSHSDKDGNIVYTALKSGLLYEVILKVNAYEPFGKFCIDYLSKDAIQKFIESTHEKYYTHFKEDFGKTITAVFMDETRFFNAIPWTKELPAEFKRRKGYEIAPYLPLLIYDSKESALFRYDYYDVISDMYREAAFQQIYDWSEERNIKTTGHLLGEESLASQVRFNGDIMRQYAAFHIPGIDHLGNGLGSLDAKICVSAARNYGKDRISCEAFGASGWDMEYEDMIKISNWLFQQGINYIIIHGFYYSIREERSKDWPPSYFYQWRYWDSMENYTKMASRMSYMLSGGRNEADLLVYYPVETFWTHFKPDFTIQTCYFKEGPNIKDDTAEKMDREFQYLCSMLMNKNLDYDIWNSDAVSNFKVLNGKLVNILTSTSYSVVILPFVELLPEEVTILLNEFLSQGGTVLNYKSNDIKSVRKSGKHPLEAALTSLQEDKCIALGHCNEVIEESKKHLKPSYEIIDGESETYRTQMNYPNRIHDPYLHDGENVFGIGITRYLKDGRRIYNFTNYNDRDEYVRVKLFSLKPPVLYIPETGEEKEVQQYSCNNNETIIGFNIPKNRTYFLVEELD</sequence>
<dbReference type="CDD" id="cd03143">
    <property type="entry name" value="A4_beta-galactosidase_middle_domain"/>
    <property type="match status" value="1"/>
</dbReference>
<gene>
    <name evidence="1" type="ORF">bsdcttw_22030</name>
</gene>
<evidence type="ECO:0000313" key="2">
    <source>
        <dbReference type="Proteomes" id="UP000515703"/>
    </source>
</evidence>